<accession>A0A095YEC4</accession>
<sequence>MAKEEQEHIADPQEQSIAYLSYKAAYAHSATQILTIVITLSALLVTTIFAFGTALESVIASSKVNDSMQLTDNYYALAFAVCAYILLTVLVSLLPFIKNTPGTSKRLAVLEVLRFRSSLPPTTRMQARVQTAAIPQKRKPIFALIYVDRSSRN</sequence>
<comment type="caution">
    <text evidence="2">The sequence shown here is derived from an EMBL/GenBank/DDBJ whole genome shotgun (WGS) entry which is preliminary data.</text>
</comment>
<proteinExistence type="predicted"/>
<organism evidence="2 3">
    <name type="scientific">Pseudoglutamicibacter albus DNF00011</name>
    <dbReference type="NCBI Taxonomy" id="1401063"/>
    <lineage>
        <taxon>Bacteria</taxon>
        <taxon>Bacillati</taxon>
        <taxon>Actinomycetota</taxon>
        <taxon>Actinomycetes</taxon>
        <taxon>Micrococcales</taxon>
        <taxon>Micrococcaceae</taxon>
        <taxon>Pseudoglutamicibacter</taxon>
    </lineage>
</organism>
<reference evidence="2 3" key="1">
    <citation type="submission" date="2014-07" db="EMBL/GenBank/DDBJ databases">
        <authorList>
            <person name="McCorrison J."/>
            <person name="Sanka R."/>
            <person name="Torralba M."/>
            <person name="Gillis M."/>
            <person name="Haft D.H."/>
            <person name="Methe B."/>
            <person name="Sutton G."/>
            <person name="Nelson K.E."/>
        </authorList>
    </citation>
    <scope>NUCLEOTIDE SEQUENCE [LARGE SCALE GENOMIC DNA]</scope>
    <source>
        <strain evidence="2 3">DNF00011</strain>
    </source>
</reference>
<feature type="transmembrane region" description="Helical" evidence="1">
    <location>
        <begin position="33"/>
        <end position="54"/>
    </location>
</feature>
<name>A0A095YEC4_9MICC</name>
<gene>
    <name evidence="2" type="ORF">HMPREF2128_03290</name>
</gene>
<evidence type="ECO:0000256" key="1">
    <source>
        <dbReference type="SAM" id="Phobius"/>
    </source>
</evidence>
<dbReference type="AlphaFoldDB" id="A0A095YEC4"/>
<keyword evidence="1" id="KW-1133">Transmembrane helix</keyword>
<protein>
    <submittedName>
        <fullName evidence="2">Uncharacterized protein</fullName>
    </submittedName>
</protein>
<dbReference type="Proteomes" id="UP000053528">
    <property type="component" value="Unassembled WGS sequence"/>
</dbReference>
<keyword evidence="1" id="KW-0472">Membrane</keyword>
<keyword evidence="1" id="KW-0812">Transmembrane</keyword>
<evidence type="ECO:0000313" key="2">
    <source>
        <dbReference type="EMBL" id="KGF20765.1"/>
    </source>
</evidence>
<evidence type="ECO:0000313" key="3">
    <source>
        <dbReference type="Proteomes" id="UP000053528"/>
    </source>
</evidence>
<feature type="transmembrane region" description="Helical" evidence="1">
    <location>
        <begin position="74"/>
        <end position="97"/>
    </location>
</feature>
<dbReference type="EMBL" id="JRNH01000011">
    <property type="protein sequence ID" value="KGF20765.1"/>
    <property type="molecule type" value="Genomic_DNA"/>
</dbReference>